<keyword evidence="8" id="KW-1185">Reference proteome</keyword>
<protein>
    <recommendedName>
        <fullName evidence="5">Deoxyuridine 5'-triphosphate nucleotidohydrolase</fullName>
        <shortName evidence="5">dUTPase</shortName>
        <ecNumber evidence="5">3.6.1.23</ecNumber>
    </recommendedName>
    <alternativeName>
        <fullName evidence="5">dUTP pyrophosphatase</fullName>
    </alternativeName>
</protein>
<feature type="binding site" evidence="5">
    <location>
        <begin position="69"/>
        <end position="71"/>
    </location>
    <ligand>
        <name>substrate</name>
    </ligand>
</feature>
<evidence type="ECO:0000256" key="3">
    <source>
        <dbReference type="ARBA" id="ARBA00023080"/>
    </source>
</evidence>
<dbReference type="NCBIfam" id="TIGR00576">
    <property type="entry name" value="dut"/>
    <property type="match status" value="1"/>
</dbReference>
<accession>A0ABY4CFU8</accession>
<dbReference type="CDD" id="cd07557">
    <property type="entry name" value="trimeric_dUTPase"/>
    <property type="match status" value="1"/>
</dbReference>
<dbReference type="EMBL" id="CP089291">
    <property type="protein sequence ID" value="UOF89402.1"/>
    <property type="molecule type" value="Genomic_DNA"/>
</dbReference>
<evidence type="ECO:0000259" key="6">
    <source>
        <dbReference type="Pfam" id="PF00692"/>
    </source>
</evidence>
<dbReference type="InterPro" id="IPR033704">
    <property type="entry name" value="dUTPase_trimeric"/>
</dbReference>
<dbReference type="PANTHER" id="PTHR11241">
    <property type="entry name" value="DEOXYURIDINE 5'-TRIPHOSPHATE NUCLEOTIDOHYDROLASE"/>
    <property type="match status" value="1"/>
</dbReference>
<comment type="cofactor">
    <cofactor evidence="5">
        <name>Mg(2+)</name>
        <dbReference type="ChEBI" id="CHEBI:18420"/>
    </cofactor>
</comment>
<dbReference type="SUPFAM" id="SSF51283">
    <property type="entry name" value="dUTPase-like"/>
    <property type="match status" value="1"/>
</dbReference>
<keyword evidence="5" id="KW-0460">Magnesium</keyword>
<comment type="similarity">
    <text evidence="1 5">Belongs to the dUTPase family.</text>
</comment>
<dbReference type="EC" id="3.6.1.23" evidence="5"/>
<reference evidence="7" key="1">
    <citation type="submission" date="2021-12" db="EMBL/GenBank/DDBJ databases">
        <title>Alicyclobacillaceae gen. nov., sp. nov., isolated from chalcocite enrichment system.</title>
        <authorList>
            <person name="Jiang Z."/>
        </authorList>
    </citation>
    <scope>NUCLEOTIDE SEQUENCE</scope>
    <source>
        <strain evidence="7">MYW30-H2</strain>
    </source>
</reference>
<comment type="function">
    <text evidence="5">This enzyme is involved in nucleotide metabolism: it produces dUMP, the immediate precursor of thymidine nucleotides and it decreases the intracellular concentration of dUTP so that uracil cannot be incorporated into DNA.</text>
</comment>
<sequence>METLQVDIVKVPGNEDLPLPVYMTEQAAGMDLLAAVREPTVIPPGQSMMIPTGISIALPVGYEAQIRPRSGLAFKHGITTLNSPGTIDADYRGEIGVILINHGHTAFVVERGMRIAQMVVTSYTKVAWNSISSHTDMTDRGSGGFGHTGL</sequence>
<keyword evidence="5" id="KW-0479">Metal-binding</keyword>
<dbReference type="InterPro" id="IPR008181">
    <property type="entry name" value="dUTPase"/>
</dbReference>
<feature type="binding site" evidence="5">
    <location>
        <begin position="86"/>
        <end position="88"/>
    </location>
    <ligand>
        <name>substrate</name>
    </ligand>
</feature>
<comment type="pathway">
    <text evidence="5">Pyrimidine metabolism; dUMP biosynthesis; dUMP from dCTP (dUTP route): step 2/2.</text>
</comment>
<proteinExistence type="inferred from homology"/>
<feature type="domain" description="dUTPase-like" evidence="6">
    <location>
        <begin position="18"/>
        <end position="149"/>
    </location>
</feature>
<gene>
    <name evidence="5 7" type="primary">dut</name>
    <name evidence="7" type="ORF">LSG31_16065</name>
</gene>
<comment type="caution">
    <text evidence="5">Lacks conserved residue(s) required for the propagation of feature annotation.</text>
</comment>
<organism evidence="7 8">
    <name type="scientific">Fodinisporobacter ferrooxydans</name>
    <dbReference type="NCBI Taxonomy" id="2901836"/>
    <lineage>
        <taxon>Bacteria</taxon>
        <taxon>Bacillati</taxon>
        <taxon>Bacillota</taxon>
        <taxon>Bacilli</taxon>
        <taxon>Bacillales</taxon>
        <taxon>Alicyclobacillaceae</taxon>
        <taxon>Fodinisporobacter</taxon>
    </lineage>
</organism>
<dbReference type="Proteomes" id="UP000830167">
    <property type="component" value="Chromosome"/>
</dbReference>
<keyword evidence="3 5" id="KW-0546">Nucleotide metabolism</keyword>
<evidence type="ECO:0000313" key="7">
    <source>
        <dbReference type="EMBL" id="UOF89402.1"/>
    </source>
</evidence>
<comment type="catalytic activity">
    <reaction evidence="4 5">
        <text>dUTP + H2O = dUMP + diphosphate + H(+)</text>
        <dbReference type="Rhea" id="RHEA:10248"/>
        <dbReference type="ChEBI" id="CHEBI:15377"/>
        <dbReference type="ChEBI" id="CHEBI:15378"/>
        <dbReference type="ChEBI" id="CHEBI:33019"/>
        <dbReference type="ChEBI" id="CHEBI:61555"/>
        <dbReference type="ChEBI" id="CHEBI:246422"/>
        <dbReference type="EC" id="3.6.1.23"/>
    </reaction>
</comment>
<name>A0ABY4CFU8_9BACL</name>
<evidence type="ECO:0000256" key="4">
    <source>
        <dbReference type="ARBA" id="ARBA00047686"/>
    </source>
</evidence>
<dbReference type="InterPro" id="IPR029054">
    <property type="entry name" value="dUTPase-like"/>
</dbReference>
<evidence type="ECO:0000256" key="2">
    <source>
        <dbReference type="ARBA" id="ARBA00022801"/>
    </source>
</evidence>
<dbReference type="Gene3D" id="2.70.40.10">
    <property type="match status" value="1"/>
</dbReference>
<evidence type="ECO:0000256" key="1">
    <source>
        <dbReference type="ARBA" id="ARBA00006581"/>
    </source>
</evidence>
<evidence type="ECO:0000256" key="5">
    <source>
        <dbReference type="HAMAP-Rule" id="MF_00116"/>
    </source>
</evidence>
<dbReference type="PANTHER" id="PTHR11241:SF0">
    <property type="entry name" value="DEOXYURIDINE 5'-TRIPHOSPHATE NUCLEOTIDOHYDROLASE"/>
    <property type="match status" value="1"/>
</dbReference>
<dbReference type="RefSeq" id="WP_347436090.1">
    <property type="nucleotide sequence ID" value="NZ_CP089291.1"/>
</dbReference>
<dbReference type="HAMAP" id="MF_00116">
    <property type="entry name" value="dUTPase_bact"/>
    <property type="match status" value="1"/>
</dbReference>
<feature type="binding site" evidence="5">
    <location>
        <position position="82"/>
    </location>
    <ligand>
        <name>substrate</name>
    </ligand>
</feature>
<keyword evidence="2 5" id="KW-0378">Hydrolase</keyword>
<dbReference type="GO" id="GO:0004170">
    <property type="term" value="F:dUTP diphosphatase activity"/>
    <property type="evidence" value="ECO:0007669"/>
    <property type="project" value="UniProtKB-EC"/>
</dbReference>
<dbReference type="Pfam" id="PF00692">
    <property type="entry name" value="dUTPase"/>
    <property type="match status" value="1"/>
</dbReference>
<dbReference type="NCBIfam" id="NF001862">
    <property type="entry name" value="PRK00601.1"/>
    <property type="match status" value="1"/>
</dbReference>
<dbReference type="InterPro" id="IPR036157">
    <property type="entry name" value="dUTPase-like_sf"/>
</dbReference>
<evidence type="ECO:0000313" key="8">
    <source>
        <dbReference type="Proteomes" id="UP000830167"/>
    </source>
</evidence>